<name>A0ABY2F639_9ACTN</name>
<comment type="caution">
    <text evidence="1">The sequence shown here is derived from an EMBL/GenBank/DDBJ whole genome shotgun (WGS) entry which is preliminary data.</text>
</comment>
<dbReference type="Proteomes" id="UP000295060">
    <property type="component" value="Unassembled WGS sequence"/>
</dbReference>
<reference evidence="1 2" key="1">
    <citation type="submission" date="2019-03" db="EMBL/GenBank/DDBJ databases">
        <title>Genomic Encyclopedia of Type Strains, Phase III (KMG-III): the genomes of soil and plant-associated and newly described type strains.</title>
        <authorList>
            <person name="Whitman W."/>
        </authorList>
    </citation>
    <scope>NUCLEOTIDE SEQUENCE [LARGE SCALE GENOMIC DNA]</scope>
    <source>
        <strain evidence="1 2">VKMAc-2574</strain>
    </source>
</reference>
<organism evidence="1 2">
    <name type="scientific">Kribbella pratensis</name>
    <dbReference type="NCBI Taxonomy" id="2512112"/>
    <lineage>
        <taxon>Bacteria</taxon>
        <taxon>Bacillati</taxon>
        <taxon>Actinomycetota</taxon>
        <taxon>Actinomycetes</taxon>
        <taxon>Propionibacteriales</taxon>
        <taxon>Kribbellaceae</taxon>
        <taxon>Kribbella</taxon>
    </lineage>
</organism>
<evidence type="ECO:0000313" key="1">
    <source>
        <dbReference type="EMBL" id="TDW83834.1"/>
    </source>
</evidence>
<sequence length="115" mass="12086">MSDVVNDAAQVLVPLLAAGANAAVEEASKAAGKKFARAVGSVIEPIRKALHRAPKAPEVAAALQSALDDGTIRITDLEKVVRLSRGRVGDTRVRVTGDNTKVLTDPVFNDPVTFQ</sequence>
<accession>A0ABY2F639</accession>
<dbReference type="RefSeq" id="WP_134132053.1">
    <property type="nucleotide sequence ID" value="NZ_SODU01000004.1"/>
</dbReference>
<gene>
    <name evidence="1" type="ORF">EV137_6636</name>
</gene>
<proteinExistence type="predicted"/>
<keyword evidence="2" id="KW-1185">Reference proteome</keyword>
<dbReference type="EMBL" id="SODU01000004">
    <property type="protein sequence ID" value="TDW83834.1"/>
    <property type="molecule type" value="Genomic_DNA"/>
</dbReference>
<protein>
    <submittedName>
        <fullName evidence="1">Uncharacterized protein</fullName>
    </submittedName>
</protein>
<evidence type="ECO:0000313" key="2">
    <source>
        <dbReference type="Proteomes" id="UP000295060"/>
    </source>
</evidence>